<dbReference type="FunCoup" id="M1YZI0">
    <property type="interactions" value="475"/>
</dbReference>
<dbReference type="PRINTS" id="PR00420">
    <property type="entry name" value="RNGMNOXGNASE"/>
</dbReference>
<dbReference type="GO" id="GO:0071949">
    <property type="term" value="F:FAD binding"/>
    <property type="evidence" value="ECO:0007669"/>
    <property type="project" value="InterPro"/>
</dbReference>
<comment type="caution">
    <text evidence="2">The sequence shown here is derived from an EMBL/GenBank/DDBJ whole genome shotgun (WGS) entry which is preliminary data.</text>
</comment>
<reference evidence="2 3" key="1">
    <citation type="journal article" date="2013" name="Front. Microbiol.">
        <title>The genome of Nitrospina gracilis illuminates the metabolism and evolution of the major marine nitrite oxidizer.</title>
        <authorList>
            <person name="Luecker S."/>
            <person name="Nowka B."/>
            <person name="Rattei T."/>
            <person name="Spieck E."/>
            <person name="and Daims H."/>
        </authorList>
    </citation>
    <scope>NUCLEOTIDE SEQUENCE [LARGE SCALE GENOMIC DNA]</scope>
    <source>
        <strain evidence="2 3">3/211</strain>
    </source>
</reference>
<organism evidence="2 3">
    <name type="scientific">Nitrospina gracilis (strain 3/211)</name>
    <dbReference type="NCBI Taxonomy" id="1266370"/>
    <lineage>
        <taxon>Bacteria</taxon>
        <taxon>Pseudomonadati</taxon>
        <taxon>Nitrospinota/Tectimicrobiota group</taxon>
        <taxon>Nitrospinota</taxon>
        <taxon>Nitrospinia</taxon>
        <taxon>Nitrospinales</taxon>
        <taxon>Nitrospinaceae</taxon>
        <taxon>Nitrospina</taxon>
    </lineage>
</organism>
<dbReference type="Proteomes" id="UP000011704">
    <property type="component" value="Unassembled WGS sequence"/>
</dbReference>
<dbReference type="HOGENOM" id="CLU_024648_5_3_0"/>
<feature type="domain" description="FAD-binding" evidence="1">
    <location>
        <begin position="11"/>
        <end position="344"/>
    </location>
</feature>
<dbReference type="OrthoDB" id="9806565at2"/>
<protein>
    <submittedName>
        <fullName evidence="2">Putative Geranylgeranyl reductase</fullName>
    </submittedName>
</protein>
<dbReference type="AlphaFoldDB" id="M1YZI0"/>
<evidence type="ECO:0000313" key="2">
    <source>
        <dbReference type="EMBL" id="CCQ91132.1"/>
    </source>
</evidence>
<name>M1YZI0_NITG3</name>
<evidence type="ECO:0000259" key="1">
    <source>
        <dbReference type="Pfam" id="PF01494"/>
    </source>
</evidence>
<dbReference type="SUPFAM" id="SSF51905">
    <property type="entry name" value="FAD/NAD(P)-binding domain"/>
    <property type="match status" value="1"/>
</dbReference>
<dbReference type="InterPro" id="IPR036188">
    <property type="entry name" value="FAD/NAD-bd_sf"/>
</dbReference>
<evidence type="ECO:0000313" key="3">
    <source>
        <dbReference type="Proteomes" id="UP000011704"/>
    </source>
</evidence>
<dbReference type="Pfam" id="PF01494">
    <property type="entry name" value="FAD_binding_3"/>
    <property type="match status" value="1"/>
</dbReference>
<keyword evidence="3" id="KW-1185">Reference proteome</keyword>
<dbReference type="PANTHER" id="PTHR42685:SF22">
    <property type="entry name" value="CONDITIONED MEDIUM FACTOR RECEPTOR 1"/>
    <property type="match status" value="1"/>
</dbReference>
<dbReference type="InParanoid" id="M1YZI0"/>
<proteinExistence type="predicted"/>
<sequence length="436" mass="47528">MTEESVMSKTYDAIVIGAGPAGAATALLLQAKGYEVCVVERARFPRDKVCGEFISPAADPILEKLGVLSAIEAAHPIRLRGVAISAYEGEELAIDYPPHEGRAMTSLSLSRLSFDHILFSKMQERGIMILQEHQVDDLVFDAGVVTGITGRDAENKPFTLHARVVVDAGGRNAVSIRRMGLKRGPRLRRGKVALAAHWKNAKLPADYCYMHVSRPGYTGMAPVSDDTVNVVLVVDADRVKGEDINALYRKVVLGNARRREMLMDAEPAEGVRTVDSLAFDVAPLPCGGLVLVGDAMGFIDPFTGEGIYLGLRSAELAAATLDVALQRGDVSRWMLERYAIRRKQEFHKKFVLSRILQKLIYRRGPCRSVVGLLAENPTLAATLVGVIGDYIPAGRVVSVPFLLRLVSAWVRSPAGARSIKLSRHSTLDKRPLPEEG</sequence>
<dbReference type="InterPro" id="IPR002938">
    <property type="entry name" value="FAD-bd"/>
</dbReference>
<dbReference type="STRING" id="1266370.NITGR_590008"/>
<dbReference type="EMBL" id="CAQJ01000065">
    <property type="protein sequence ID" value="CCQ91132.1"/>
    <property type="molecule type" value="Genomic_DNA"/>
</dbReference>
<gene>
    <name evidence="2" type="ORF">NITGR_590008</name>
</gene>
<accession>M1YZI0</accession>
<dbReference type="RefSeq" id="WP_005009455.1">
    <property type="nucleotide sequence ID" value="NZ_HG422173.1"/>
</dbReference>
<dbReference type="Gene3D" id="3.50.50.60">
    <property type="entry name" value="FAD/NAD(P)-binding domain"/>
    <property type="match status" value="1"/>
</dbReference>
<dbReference type="PANTHER" id="PTHR42685">
    <property type="entry name" value="GERANYLGERANYL DIPHOSPHATE REDUCTASE"/>
    <property type="match status" value="1"/>
</dbReference>
<dbReference type="InterPro" id="IPR050407">
    <property type="entry name" value="Geranylgeranyl_reductase"/>
</dbReference>